<name>A0AAX4HN06_9BACT</name>
<dbReference type="GO" id="GO:0000287">
    <property type="term" value="F:magnesium ion binding"/>
    <property type="evidence" value="ECO:0007669"/>
    <property type="project" value="UniProtKB-UniRule"/>
</dbReference>
<comment type="pathway">
    <text evidence="4">Amino-acid biosynthesis; L-methionine biosynthesis via salvage pathway; L-methionine from S-methyl-5-thio-alpha-D-ribose 1-phosphate: step 4/6.</text>
</comment>
<dbReference type="InterPro" id="IPR023943">
    <property type="entry name" value="Enolase-ppase_E1"/>
</dbReference>
<evidence type="ECO:0000256" key="1">
    <source>
        <dbReference type="ARBA" id="ARBA00022605"/>
    </source>
</evidence>
<dbReference type="HAMAP" id="MF_01681">
    <property type="entry name" value="Salvage_MtnC"/>
    <property type="match status" value="1"/>
</dbReference>
<dbReference type="EMBL" id="CP139487">
    <property type="protein sequence ID" value="WPU64587.1"/>
    <property type="molecule type" value="Genomic_DNA"/>
</dbReference>
<dbReference type="SFLD" id="SFLDG01133">
    <property type="entry name" value="C1.5.4:_Enolase-phosphatase_Li"/>
    <property type="match status" value="1"/>
</dbReference>
<dbReference type="NCBIfam" id="TIGR01549">
    <property type="entry name" value="HAD-SF-IA-v1"/>
    <property type="match status" value="1"/>
</dbReference>
<dbReference type="InterPro" id="IPR006439">
    <property type="entry name" value="HAD-SF_hydro_IA"/>
</dbReference>
<keyword evidence="6" id="KW-1185">Reference proteome</keyword>
<dbReference type="Pfam" id="PF00702">
    <property type="entry name" value="Hydrolase"/>
    <property type="match status" value="1"/>
</dbReference>
<dbReference type="NCBIfam" id="TIGR01691">
    <property type="entry name" value="enolase-ppase"/>
    <property type="match status" value="1"/>
</dbReference>
<dbReference type="GO" id="GO:0043716">
    <property type="term" value="F:2-hydroxy-3-keto-5-methylthiopentenyl-1-phosphate phosphatase activity"/>
    <property type="evidence" value="ECO:0007669"/>
    <property type="project" value="UniProtKB-UniRule"/>
</dbReference>
<keyword evidence="1 4" id="KW-0028">Amino-acid biosynthesis</keyword>
<comment type="catalytic activity">
    <reaction evidence="4">
        <text>5-methylsulfanyl-2,3-dioxopentyl phosphate + H2O = 1,2-dihydroxy-5-(methylsulfanyl)pent-1-en-3-one + phosphate</text>
        <dbReference type="Rhea" id="RHEA:21700"/>
        <dbReference type="ChEBI" id="CHEBI:15377"/>
        <dbReference type="ChEBI" id="CHEBI:43474"/>
        <dbReference type="ChEBI" id="CHEBI:49252"/>
        <dbReference type="ChEBI" id="CHEBI:58828"/>
        <dbReference type="EC" id="3.1.3.77"/>
    </reaction>
</comment>
<dbReference type="GO" id="GO:0043715">
    <property type="term" value="F:2,3-diketo-5-methylthiopentyl-1-phosphate enolase activity"/>
    <property type="evidence" value="ECO:0007669"/>
    <property type="project" value="UniProtKB-UniRule"/>
</dbReference>
<proteinExistence type="inferred from homology"/>
<dbReference type="SUPFAM" id="SSF56784">
    <property type="entry name" value="HAD-like"/>
    <property type="match status" value="1"/>
</dbReference>
<organism evidence="5 6">
    <name type="scientific">Peredibacter starrii</name>
    <dbReference type="NCBI Taxonomy" id="28202"/>
    <lineage>
        <taxon>Bacteria</taxon>
        <taxon>Pseudomonadati</taxon>
        <taxon>Bdellovibrionota</taxon>
        <taxon>Bacteriovoracia</taxon>
        <taxon>Bacteriovoracales</taxon>
        <taxon>Bacteriovoracaceae</taxon>
        <taxon>Peredibacter</taxon>
    </lineage>
</organism>
<dbReference type="InterPro" id="IPR023214">
    <property type="entry name" value="HAD_sf"/>
</dbReference>
<dbReference type="CDD" id="cd01629">
    <property type="entry name" value="HAD_EP"/>
    <property type="match status" value="1"/>
</dbReference>
<reference evidence="5 6" key="1">
    <citation type="submission" date="2023-11" db="EMBL/GenBank/DDBJ databases">
        <title>Peredibacter starrii A3.12.</title>
        <authorList>
            <person name="Mitchell R.J."/>
        </authorList>
    </citation>
    <scope>NUCLEOTIDE SEQUENCE [LARGE SCALE GENOMIC DNA]</scope>
    <source>
        <strain evidence="5 6">A3.12</strain>
    </source>
</reference>
<dbReference type="SFLD" id="SFLDS00003">
    <property type="entry name" value="Haloacid_Dehalogenase"/>
    <property type="match status" value="1"/>
</dbReference>
<evidence type="ECO:0000256" key="3">
    <source>
        <dbReference type="ARBA" id="ARBA00023167"/>
    </source>
</evidence>
<comment type="function">
    <text evidence="4">Bifunctional enzyme that catalyzes the enolization of 2,3-diketo-5-methylthiopentyl-1-phosphate (DK-MTP-1-P) into the intermediate 2-hydroxy-3-keto-5-methylthiopentenyl-1-phosphate (HK-MTPenyl-1-P), which is then dephosphorylated to form the acireductone 1,2-dihydroxy-3-keto-5-methylthiopentene (DHK-MTPene).</text>
</comment>
<evidence type="ECO:0000313" key="5">
    <source>
        <dbReference type="EMBL" id="WPU64587.1"/>
    </source>
</evidence>
<comment type="similarity">
    <text evidence="4">Belongs to the HAD-like hydrolase superfamily. MasA/MtnC family.</text>
</comment>
<evidence type="ECO:0000256" key="4">
    <source>
        <dbReference type="HAMAP-Rule" id="MF_01681"/>
    </source>
</evidence>
<dbReference type="GO" id="GO:0043874">
    <property type="term" value="F:acireductone synthase activity"/>
    <property type="evidence" value="ECO:0007669"/>
    <property type="project" value="UniProtKB-EC"/>
</dbReference>
<dbReference type="Gene3D" id="1.10.720.60">
    <property type="match status" value="1"/>
</dbReference>
<protein>
    <recommendedName>
        <fullName evidence="4">Enolase-phosphatase E1</fullName>
        <ecNumber evidence="4">3.1.3.77</ecNumber>
    </recommendedName>
    <alternativeName>
        <fullName evidence="4">2,3-diketo-5-methylthio-1-phosphopentane phosphatase</fullName>
    </alternativeName>
</protein>
<keyword evidence="4" id="KW-0460">Magnesium</keyword>
<dbReference type="KEGG" id="psti:SOO65_17985"/>
<dbReference type="SFLD" id="SFLDG01129">
    <property type="entry name" value="C1.5:_HAD__Beta-PGM__Phosphata"/>
    <property type="match status" value="1"/>
</dbReference>
<evidence type="ECO:0000256" key="2">
    <source>
        <dbReference type="ARBA" id="ARBA00022801"/>
    </source>
</evidence>
<dbReference type="PANTHER" id="PTHR20371">
    <property type="entry name" value="ENOLASE-PHOSPHATASE E1"/>
    <property type="match status" value="1"/>
</dbReference>
<comment type="subunit">
    <text evidence="4">Monomer.</text>
</comment>
<gene>
    <name evidence="4 5" type="primary">mtnC</name>
    <name evidence="5" type="ORF">SOO65_17985</name>
</gene>
<keyword evidence="3 4" id="KW-0486">Methionine biosynthesis</keyword>
<dbReference type="RefSeq" id="WP_321393648.1">
    <property type="nucleotide sequence ID" value="NZ_CP139487.1"/>
</dbReference>
<keyword evidence="4" id="KW-0479">Metal-binding</keyword>
<comment type="pathway">
    <text evidence="4">Amino-acid biosynthesis; L-methionine biosynthesis via salvage pathway; L-methionine from S-methyl-5-thio-alpha-D-ribose 1-phosphate: step 3/6.</text>
</comment>
<dbReference type="GO" id="GO:0019509">
    <property type="term" value="P:L-methionine salvage from methylthioadenosine"/>
    <property type="evidence" value="ECO:0007669"/>
    <property type="project" value="UniProtKB-UniRule"/>
</dbReference>
<dbReference type="InterPro" id="IPR036412">
    <property type="entry name" value="HAD-like_sf"/>
</dbReference>
<dbReference type="SFLD" id="SFLDF00044">
    <property type="entry name" value="enolase-phosphatase"/>
    <property type="match status" value="1"/>
</dbReference>
<sequence>MIKLFLFDIEGTTTDINFVHKVLFPYSAKCMQDYVLHHQTHPLVVDAIQEVRDTVWKEEKRQLGLYEVIDKLLEWIKADRKHRALKTIQGLIWDVGYSKNDFKGHVYPDTKPFFKTILDKGSKVGIYSSGSVHAQKLIFGYSVEGDMTPMISYYFDTNVGGKREVSSYQKIAQEVGLRPQEIHFFSDIAEELAAAEAAGMGVTQLLRPGTKSSRFESITSFDTFKNYL</sequence>
<keyword evidence="2 4" id="KW-0378">Hydrolase</keyword>
<dbReference type="Proteomes" id="UP001324634">
    <property type="component" value="Chromosome"/>
</dbReference>
<dbReference type="AlphaFoldDB" id="A0AAX4HN06"/>
<dbReference type="EC" id="3.1.3.77" evidence="4"/>
<dbReference type="Gene3D" id="3.40.50.1000">
    <property type="entry name" value="HAD superfamily/HAD-like"/>
    <property type="match status" value="1"/>
</dbReference>
<comment type="cofactor">
    <cofactor evidence="4">
        <name>Mg(2+)</name>
        <dbReference type="ChEBI" id="CHEBI:18420"/>
    </cofactor>
    <text evidence="4">Binds 1 Mg(2+) ion per subunit.</text>
</comment>
<accession>A0AAX4HN06</accession>
<evidence type="ECO:0000313" key="6">
    <source>
        <dbReference type="Proteomes" id="UP001324634"/>
    </source>
</evidence>
<dbReference type="PANTHER" id="PTHR20371:SF1">
    <property type="entry name" value="ENOLASE-PHOSPHATASE E1"/>
    <property type="match status" value="1"/>
</dbReference>